<dbReference type="PANTHER" id="PTHR13123">
    <property type="entry name" value="LD30288P"/>
    <property type="match status" value="1"/>
</dbReference>
<evidence type="ECO:0000256" key="6">
    <source>
        <dbReference type="ARBA" id="ARBA00040054"/>
    </source>
</evidence>
<dbReference type="GO" id="GO:0019005">
    <property type="term" value="C:SCF ubiquitin ligase complex"/>
    <property type="evidence" value="ECO:0007669"/>
    <property type="project" value="TreeGrafter"/>
</dbReference>
<keyword evidence="4" id="KW-0539">Nucleus</keyword>
<evidence type="ECO:0000313" key="10">
    <source>
        <dbReference type="RefSeq" id="XP_019524310.1"/>
    </source>
</evidence>
<comment type="pathway">
    <text evidence="2">Protein modification; protein ubiquitination.</text>
</comment>
<accession>A0A8B7THN1</accession>
<evidence type="ECO:0000313" key="9">
    <source>
        <dbReference type="Proteomes" id="UP000694851"/>
    </source>
</evidence>
<dbReference type="GO" id="GO:0005737">
    <property type="term" value="C:cytoplasm"/>
    <property type="evidence" value="ECO:0007669"/>
    <property type="project" value="TreeGrafter"/>
</dbReference>
<sequence>MPFLGQDWRSPGWSWIKTEDGWKRCESRSQELEKESNQRNPDHSIILNNEDEEVFSNEEHGYASKKRKKGHFRNDTNTQYFYREKWIYVHKESTRERHGYCTLGEAFNRLDFSSAIQDVRRFNYVVKLLQLIAKSQLTSLSGVAQKNYFNILDKIVQKVLHDQQNPRLIKGLLQDLGSTLCVLLRGVGKSVLVGNIDVWVCRLETVLAWQKQLQNLQMPQQVGHGLTLSDLPLHTLNSILYRLSDGSDIVTLGQVTPALRMLSEDRRLWKALCQYHFAEKQGSGSNSEIPKKDQHVGMALQAKDI</sequence>
<proteinExistence type="predicted"/>
<feature type="domain" description="F-box" evidence="8">
    <location>
        <begin position="225"/>
        <end position="272"/>
    </location>
</feature>
<dbReference type="InterPro" id="IPR036047">
    <property type="entry name" value="F-box-like_dom_sf"/>
</dbReference>
<feature type="region of interest" description="Disordered" evidence="7">
    <location>
        <begin position="27"/>
        <end position="46"/>
    </location>
</feature>
<dbReference type="PROSITE" id="PS50181">
    <property type="entry name" value="FBOX"/>
    <property type="match status" value="1"/>
</dbReference>
<evidence type="ECO:0000256" key="3">
    <source>
        <dbReference type="ARBA" id="ARBA00022786"/>
    </source>
</evidence>
<evidence type="ECO:0000256" key="2">
    <source>
        <dbReference type="ARBA" id="ARBA00004906"/>
    </source>
</evidence>
<feature type="compositionally biased region" description="Basic and acidic residues" evidence="7">
    <location>
        <begin position="27"/>
        <end position="42"/>
    </location>
</feature>
<keyword evidence="9" id="KW-1185">Reference proteome</keyword>
<dbReference type="CTD" id="26260"/>
<dbReference type="GO" id="GO:0005634">
    <property type="term" value="C:nucleus"/>
    <property type="evidence" value="ECO:0007669"/>
    <property type="project" value="UniProtKB-SubCell"/>
</dbReference>
<protein>
    <recommendedName>
        <fullName evidence="6">F-box only protein 25</fullName>
    </recommendedName>
</protein>
<comment type="function">
    <text evidence="5">Substrate-recognition component of the SCF (SKP1-CUL1-F-box protein)-type E3 ubiquitin ligase complex. May play a role in accumulation of expanded polyglutamine (polyQ) protein huntingtin (HTT).</text>
</comment>
<gene>
    <name evidence="10" type="primary">FBXO25</name>
</gene>
<dbReference type="PANTHER" id="PTHR13123:SF8">
    <property type="entry name" value="F-BOX ONLY PROTEIN 25"/>
    <property type="match status" value="1"/>
</dbReference>
<dbReference type="GeneID" id="109396710"/>
<evidence type="ECO:0000259" key="8">
    <source>
        <dbReference type="PROSITE" id="PS50181"/>
    </source>
</evidence>
<comment type="subcellular location">
    <subcellularLocation>
        <location evidence="1">Nucleus</location>
    </subcellularLocation>
</comment>
<organism evidence="9 10">
    <name type="scientific">Hipposideros armiger</name>
    <name type="common">Great Himalayan leaf-nosed bat</name>
    <dbReference type="NCBI Taxonomy" id="186990"/>
    <lineage>
        <taxon>Eukaryota</taxon>
        <taxon>Metazoa</taxon>
        <taxon>Chordata</taxon>
        <taxon>Craniata</taxon>
        <taxon>Vertebrata</taxon>
        <taxon>Euteleostomi</taxon>
        <taxon>Mammalia</taxon>
        <taxon>Eutheria</taxon>
        <taxon>Laurasiatheria</taxon>
        <taxon>Chiroptera</taxon>
        <taxon>Yinpterochiroptera</taxon>
        <taxon>Rhinolophoidea</taxon>
        <taxon>Hipposideridae</taxon>
        <taxon>Hipposideros</taxon>
    </lineage>
</organism>
<dbReference type="Proteomes" id="UP000694851">
    <property type="component" value="Unplaced"/>
</dbReference>
<dbReference type="UniPathway" id="UPA00143"/>
<reference evidence="10" key="1">
    <citation type="submission" date="2025-08" db="UniProtKB">
        <authorList>
            <consortium name="RefSeq"/>
        </authorList>
    </citation>
    <scope>IDENTIFICATION</scope>
    <source>
        <tissue evidence="10">Muscle</tissue>
    </source>
</reference>
<dbReference type="RefSeq" id="XP_019524310.1">
    <property type="nucleotide sequence ID" value="XM_019668765.1"/>
</dbReference>
<dbReference type="SUPFAM" id="SSF81383">
    <property type="entry name" value="F-box domain"/>
    <property type="match status" value="1"/>
</dbReference>
<dbReference type="InterPro" id="IPR040394">
    <property type="entry name" value="FBX25/32"/>
</dbReference>
<dbReference type="OrthoDB" id="9991467at2759"/>
<evidence type="ECO:0000256" key="5">
    <source>
        <dbReference type="ARBA" id="ARBA00037710"/>
    </source>
</evidence>
<dbReference type="InterPro" id="IPR001810">
    <property type="entry name" value="F-box_dom"/>
</dbReference>
<dbReference type="AlphaFoldDB" id="A0A8B7THN1"/>
<evidence type="ECO:0000256" key="7">
    <source>
        <dbReference type="SAM" id="MobiDB-lite"/>
    </source>
</evidence>
<name>A0A8B7THN1_HIPAR</name>
<dbReference type="GO" id="GO:0016567">
    <property type="term" value="P:protein ubiquitination"/>
    <property type="evidence" value="ECO:0007669"/>
    <property type="project" value="UniProtKB-UniPathway"/>
</dbReference>
<evidence type="ECO:0000256" key="4">
    <source>
        <dbReference type="ARBA" id="ARBA00023242"/>
    </source>
</evidence>
<evidence type="ECO:0000256" key="1">
    <source>
        <dbReference type="ARBA" id="ARBA00004123"/>
    </source>
</evidence>
<keyword evidence="3" id="KW-0833">Ubl conjugation pathway</keyword>